<evidence type="ECO:0000256" key="1">
    <source>
        <dbReference type="SAM" id="MobiDB-lite"/>
    </source>
</evidence>
<proteinExistence type="predicted"/>
<protein>
    <submittedName>
        <fullName evidence="3">BHLH domain-containing protein</fullName>
    </submittedName>
</protein>
<name>A0A1I7XSV7_HETBA</name>
<accession>A0A1I7XSV7</accession>
<sequence length="59" mass="6773">MVSEGHTHLSRIAGSSRRLTRIEVKGGEEEEMGESCKRRRKEKMKERGIDEFISALGPW</sequence>
<evidence type="ECO:0000313" key="2">
    <source>
        <dbReference type="Proteomes" id="UP000095283"/>
    </source>
</evidence>
<dbReference type="AlphaFoldDB" id="A0A1I7XSV7"/>
<dbReference type="Proteomes" id="UP000095283">
    <property type="component" value="Unplaced"/>
</dbReference>
<feature type="region of interest" description="Disordered" evidence="1">
    <location>
        <begin position="1"/>
        <end position="44"/>
    </location>
</feature>
<evidence type="ECO:0000313" key="3">
    <source>
        <dbReference type="WBParaSite" id="Hba_20572"/>
    </source>
</evidence>
<organism evidence="2 3">
    <name type="scientific">Heterorhabditis bacteriophora</name>
    <name type="common">Entomopathogenic nematode worm</name>
    <dbReference type="NCBI Taxonomy" id="37862"/>
    <lineage>
        <taxon>Eukaryota</taxon>
        <taxon>Metazoa</taxon>
        <taxon>Ecdysozoa</taxon>
        <taxon>Nematoda</taxon>
        <taxon>Chromadorea</taxon>
        <taxon>Rhabditida</taxon>
        <taxon>Rhabditina</taxon>
        <taxon>Rhabditomorpha</taxon>
        <taxon>Strongyloidea</taxon>
        <taxon>Heterorhabditidae</taxon>
        <taxon>Heterorhabditis</taxon>
    </lineage>
</organism>
<reference evidence="3" key="1">
    <citation type="submission" date="2016-11" db="UniProtKB">
        <authorList>
            <consortium name="WormBaseParasite"/>
        </authorList>
    </citation>
    <scope>IDENTIFICATION</scope>
</reference>
<dbReference type="WBParaSite" id="Hba_20572">
    <property type="protein sequence ID" value="Hba_20572"/>
    <property type="gene ID" value="Hba_20572"/>
</dbReference>
<keyword evidence="2" id="KW-1185">Reference proteome</keyword>